<reference evidence="14 15" key="1">
    <citation type="journal article" date="2020" name="ISME J.">
        <title>Uncovering the hidden diversity of litter-decomposition mechanisms in mushroom-forming fungi.</title>
        <authorList>
            <person name="Floudas D."/>
            <person name="Bentzer J."/>
            <person name="Ahren D."/>
            <person name="Johansson T."/>
            <person name="Persson P."/>
            <person name="Tunlid A."/>
        </authorList>
    </citation>
    <scope>NUCLEOTIDE SEQUENCE [LARGE SCALE GENOMIC DNA]</scope>
    <source>
        <strain evidence="14 15">CBS 291.85</strain>
    </source>
</reference>
<dbReference type="GO" id="GO:0016746">
    <property type="term" value="F:acyltransferase activity"/>
    <property type="evidence" value="ECO:0007669"/>
    <property type="project" value="UniProtKB-KW"/>
</dbReference>
<evidence type="ECO:0000313" key="15">
    <source>
        <dbReference type="Proteomes" id="UP000559256"/>
    </source>
</evidence>
<name>A0A8H5LHS1_9AGAR</name>
<evidence type="ECO:0000256" key="12">
    <source>
        <dbReference type="ARBA" id="ARBA00023315"/>
    </source>
</evidence>
<keyword evidence="7 13" id="KW-1133">Transmembrane helix</keyword>
<protein>
    <recommendedName>
        <fullName evidence="3">Glycerophosphocholine acyltransferase 1</fullName>
    </recommendedName>
</protein>
<keyword evidence="6 13" id="KW-0812">Transmembrane</keyword>
<evidence type="ECO:0000256" key="11">
    <source>
        <dbReference type="ARBA" id="ARBA00023264"/>
    </source>
</evidence>
<comment type="caution">
    <text evidence="14">The sequence shown here is derived from an EMBL/GenBank/DDBJ whole genome shotgun (WGS) entry which is preliminary data.</text>
</comment>
<keyword evidence="11" id="KW-1208">Phospholipid metabolism</keyword>
<keyword evidence="15" id="KW-1185">Reference proteome</keyword>
<dbReference type="PANTHER" id="PTHR31201:SF1">
    <property type="entry name" value="GLYCEROPHOSPHOCHOLINE ACYLTRANSFERASE 1"/>
    <property type="match status" value="1"/>
</dbReference>
<feature type="transmembrane region" description="Helical" evidence="13">
    <location>
        <begin position="26"/>
        <end position="49"/>
    </location>
</feature>
<evidence type="ECO:0000256" key="13">
    <source>
        <dbReference type="SAM" id="Phobius"/>
    </source>
</evidence>
<dbReference type="GO" id="GO:0006656">
    <property type="term" value="P:phosphatidylcholine biosynthetic process"/>
    <property type="evidence" value="ECO:0007669"/>
    <property type="project" value="TreeGrafter"/>
</dbReference>
<dbReference type="EMBL" id="JAACJM010000050">
    <property type="protein sequence ID" value="KAF5357594.1"/>
    <property type="molecule type" value="Genomic_DNA"/>
</dbReference>
<evidence type="ECO:0000256" key="5">
    <source>
        <dbReference type="ARBA" id="ARBA00022679"/>
    </source>
</evidence>
<evidence type="ECO:0000256" key="3">
    <source>
        <dbReference type="ARBA" id="ARBA00019082"/>
    </source>
</evidence>
<sequence length="353" mass="38807">MSGTSEKSSVSSSRFGNRNCRIANRLFWCALLFDLYYYVTILSFIYLWIFPASLALCLSHGSLASAAITWRNSLVFHDLDKVTSLFIHVYPPFVFTVTRLLLATPLLKFALIDRREKMGSDQRTTTSFPLNSQRGIIGRSLSAISPQSHIAAFMGGQLVLEVFGRKLEALRKELSEITQGSERIKEVNEKVQEKQGNVARGGTWSDTTLSETASVVSSGSCLPLGGLARPISTSMRSAMMSLRWMIRLLVSNKVLSAVPVRNGDADGEGEVESFTGQAELGTGAARPATGVGVEFGWARGGGEEGEVRDLDPTDPRARTWTHPRTVVCHQFRLKSQSNDDRETIQRTILAGID</sequence>
<keyword evidence="8" id="KW-0443">Lipid metabolism</keyword>
<keyword evidence="4" id="KW-0444">Lipid biosynthesis</keyword>
<evidence type="ECO:0000256" key="6">
    <source>
        <dbReference type="ARBA" id="ARBA00022692"/>
    </source>
</evidence>
<evidence type="ECO:0000256" key="10">
    <source>
        <dbReference type="ARBA" id="ARBA00023209"/>
    </source>
</evidence>
<dbReference type="GO" id="GO:0016020">
    <property type="term" value="C:membrane"/>
    <property type="evidence" value="ECO:0007669"/>
    <property type="project" value="UniProtKB-SubCell"/>
</dbReference>
<dbReference type="Pfam" id="PF10998">
    <property type="entry name" value="DUF2838"/>
    <property type="match status" value="1"/>
</dbReference>
<proteinExistence type="inferred from homology"/>
<accession>A0A8H5LHS1</accession>
<keyword evidence="10" id="KW-0594">Phospholipid biosynthesis</keyword>
<comment type="similarity">
    <text evidence="2">Belongs to the GPC1 family.</text>
</comment>
<gene>
    <name evidence="14" type="ORF">D9758_007410</name>
</gene>
<organism evidence="14 15">
    <name type="scientific">Tetrapyrgos nigripes</name>
    <dbReference type="NCBI Taxonomy" id="182062"/>
    <lineage>
        <taxon>Eukaryota</taxon>
        <taxon>Fungi</taxon>
        <taxon>Dikarya</taxon>
        <taxon>Basidiomycota</taxon>
        <taxon>Agaricomycotina</taxon>
        <taxon>Agaricomycetes</taxon>
        <taxon>Agaricomycetidae</taxon>
        <taxon>Agaricales</taxon>
        <taxon>Marasmiineae</taxon>
        <taxon>Marasmiaceae</taxon>
        <taxon>Tetrapyrgos</taxon>
    </lineage>
</organism>
<keyword evidence="12" id="KW-0012">Acyltransferase</keyword>
<keyword evidence="5" id="KW-0808">Transferase</keyword>
<keyword evidence="9 13" id="KW-0472">Membrane</keyword>
<evidence type="ECO:0000256" key="8">
    <source>
        <dbReference type="ARBA" id="ARBA00023098"/>
    </source>
</evidence>
<dbReference type="PANTHER" id="PTHR31201">
    <property type="entry name" value="OS01G0585100 PROTEIN"/>
    <property type="match status" value="1"/>
</dbReference>
<evidence type="ECO:0000256" key="4">
    <source>
        <dbReference type="ARBA" id="ARBA00022516"/>
    </source>
</evidence>
<evidence type="ECO:0000256" key="7">
    <source>
        <dbReference type="ARBA" id="ARBA00022989"/>
    </source>
</evidence>
<dbReference type="OrthoDB" id="406287at2759"/>
<evidence type="ECO:0000313" key="14">
    <source>
        <dbReference type="EMBL" id="KAF5357594.1"/>
    </source>
</evidence>
<dbReference type="AlphaFoldDB" id="A0A8H5LHS1"/>
<comment type="subcellular location">
    <subcellularLocation>
        <location evidence="1">Membrane</location>
        <topology evidence="1">Multi-pass membrane protein</topology>
    </subcellularLocation>
</comment>
<evidence type="ECO:0000256" key="9">
    <source>
        <dbReference type="ARBA" id="ARBA00023136"/>
    </source>
</evidence>
<dbReference type="InterPro" id="IPR021261">
    <property type="entry name" value="GPCAT"/>
</dbReference>
<evidence type="ECO:0000256" key="2">
    <source>
        <dbReference type="ARBA" id="ARBA00006675"/>
    </source>
</evidence>
<evidence type="ECO:0000256" key="1">
    <source>
        <dbReference type="ARBA" id="ARBA00004141"/>
    </source>
</evidence>
<dbReference type="Proteomes" id="UP000559256">
    <property type="component" value="Unassembled WGS sequence"/>
</dbReference>